<keyword evidence="1" id="KW-0812">Transmembrane</keyword>
<sequence>MGEPRTIPLLDPKVQPSSWNERMVPGEYAILYSSLPGGTSYVGPVCTIFDTLAEAEEYATRYVADAPDVRCRIYDHGGLGGTPVREIRGGRYKGDSEISARFRRWGGLGFFLGGAGLVLMDWLSGFRLTWPATIGIRMLPVGLVLLVTDAVITFDARRKSRRVGQSS</sequence>
<dbReference type="EMBL" id="JACCCW010000002">
    <property type="protein sequence ID" value="NYF81283.1"/>
    <property type="molecule type" value="Genomic_DNA"/>
</dbReference>
<gene>
    <name evidence="2" type="ORF">HDF17_003603</name>
</gene>
<feature type="transmembrane region" description="Helical" evidence="1">
    <location>
        <begin position="130"/>
        <end position="152"/>
    </location>
</feature>
<accession>A0A7Y9TUZ8</accession>
<keyword evidence="1" id="KW-1133">Transmembrane helix</keyword>
<name>A0A7Y9TUZ8_9BACT</name>
<dbReference type="AlphaFoldDB" id="A0A7Y9TUZ8"/>
<evidence type="ECO:0000256" key="1">
    <source>
        <dbReference type="SAM" id="Phobius"/>
    </source>
</evidence>
<evidence type="ECO:0000313" key="3">
    <source>
        <dbReference type="Proteomes" id="UP000589520"/>
    </source>
</evidence>
<proteinExistence type="predicted"/>
<keyword evidence="1" id="KW-0472">Membrane</keyword>
<dbReference type="Proteomes" id="UP000589520">
    <property type="component" value="Unassembled WGS sequence"/>
</dbReference>
<reference evidence="2 3" key="1">
    <citation type="submission" date="2020-07" db="EMBL/GenBank/DDBJ databases">
        <title>Genomic Encyclopedia of Type Strains, Phase IV (KMG-V): Genome sequencing to study the core and pangenomes of soil and plant-associated prokaryotes.</title>
        <authorList>
            <person name="Whitman W."/>
        </authorList>
    </citation>
    <scope>NUCLEOTIDE SEQUENCE [LARGE SCALE GENOMIC DNA]</scope>
    <source>
        <strain evidence="2 3">X4EP2</strain>
    </source>
</reference>
<comment type="caution">
    <text evidence="2">The sequence shown here is derived from an EMBL/GenBank/DDBJ whole genome shotgun (WGS) entry which is preliminary data.</text>
</comment>
<evidence type="ECO:0000313" key="2">
    <source>
        <dbReference type="EMBL" id="NYF81283.1"/>
    </source>
</evidence>
<feature type="transmembrane region" description="Helical" evidence="1">
    <location>
        <begin position="105"/>
        <end position="124"/>
    </location>
</feature>
<protein>
    <submittedName>
        <fullName evidence="2">Uncharacterized protein</fullName>
    </submittedName>
</protein>
<keyword evidence="3" id="KW-1185">Reference proteome</keyword>
<organism evidence="2 3">
    <name type="scientific">Granulicella arctica</name>
    <dbReference type="NCBI Taxonomy" id="940613"/>
    <lineage>
        <taxon>Bacteria</taxon>
        <taxon>Pseudomonadati</taxon>
        <taxon>Acidobacteriota</taxon>
        <taxon>Terriglobia</taxon>
        <taxon>Terriglobales</taxon>
        <taxon>Acidobacteriaceae</taxon>
        <taxon>Granulicella</taxon>
    </lineage>
</organism>
<dbReference type="RefSeq" id="WP_246302054.1">
    <property type="nucleotide sequence ID" value="NZ_JACCCW010000002.1"/>
</dbReference>